<keyword evidence="1" id="KW-0863">Zinc-finger</keyword>
<sequence length="273" mass="30427">MDLQPRDGSEHRVFVRNTFLEVQDEDEVNEKNALKRSNSWSASSSSSMSSAEDFVHTLQQQAGPGHMTNHFVWNNDSEVSSESAISGSTVPRSSLEDQLRQERMAQVQAKIRELTQNDPLLSGEGDDMPPADIVYSWSAGSANHAAKKCTPCIHFTTKAGCKHGDACRFCHLEHTEDSKRGRHRPCKATRNQCKHLLWQMNDLYKDDPEQKRIAYQTLAEQSPYMKSPSAKLRPPSKTTVLLSGNLPQISCVALKIQNGCDTSLAQEAVAKRS</sequence>
<dbReference type="EMBL" id="CAMXCT010005890">
    <property type="protein sequence ID" value="CAI4013503.1"/>
    <property type="molecule type" value="Genomic_DNA"/>
</dbReference>
<keyword evidence="1" id="KW-0479">Metal-binding</keyword>
<reference evidence="4" key="2">
    <citation type="submission" date="2024-04" db="EMBL/GenBank/DDBJ databases">
        <authorList>
            <person name="Chen Y."/>
            <person name="Shah S."/>
            <person name="Dougan E. K."/>
            <person name="Thang M."/>
            <person name="Chan C."/>
        </authorList>
    </citation>
    <scope>NUCLEOTIDE SEQUENCE [LARGE SCALE GENOMIC DNA]</scope>
</reference>
<dbReference type="EMBL" id="CAMXCT030005890">
    <property type="protein sequence ID" value="CAL4800815.1"/>
    <property type="molecule type" value="Genomic_DNA"/>
</dbReference>
<evidence type="ECO:0000313" key="3">
    <source>
        <dbReference type="EMBL" id="CAI4013503.1"/>
    </source>
</evidence>
<dbReference type="Proteomes" id="UP001152797">
    <property type="component" value="Unassembled WGS sequence"/>
</dbReference>
<keyword evidence="5" id="KW-1185">Reference proteome</keyword>
<dbReference type="AlphaFoldDB" id="A0A9P1DRL5"/>
<organism evidence="3">
    <name type="scientific">Cladocopium goreaui</name>
    <dbReference type="NCBI Taxonomy" id="2562237"/>
    <lineage>
        <taxon>Eukaryota</taxon>
        <taxon>Sar</taxon>
        <taxon>Alveolata</taxon>
        <taxon>Dinophyceae</taxon>
        <taxon>Suessiales</taxon>
        <taxon>Symbiodiniaceae</taxon>
        <taxon>Cladocopium</taxon>
    </lineage>
</organism>
<keyword evidence="1" id="KW-0862">Zinc</keyword>
<dbReference type="InterPro" id="IPR000571">
    <property type="entry name" value="Znf_CCCH"/>
</dbReference>
<comment type="caution">
    <text evidence="3">The sequence shown here is derived from an EMBL/GenBank/DDBJ whole genome shotgun (WGS) entry which is preliminary data.</text>
</comment>
<dbReference type="GO" id="GO:0008270">
    <property type="term" value="F:zinc ion binding"/>
    <property type="evidence" value="ECO:0007669"/>
    <property type="project" value="UniProtKB-KW"/>
</dbReference>
<feature type="zinc finger region" description="C3H1-type" evidence="1">
    <location>
        <begin position="146"/>
        <end position="174"/>
    </location>
</feature>
<name>A0A9P1DRL5_9DINO</name>
<protein>
    <recommendedName>
        <fullName evidence="2">C3H1-type domain-containing protein</fullName>
    </recommendedName>
</protein>
<feature type="domain" description="C3H1-type" evidence="2">
    <location>
        <begin position="146"/>
        <end position="174"/>
    </location>
</feature>
<dbReference type="EMBL" id="CAMXCT020005890">
    <property type="protein sequence ID" value="CAL1166878.1"/>
    <property type="molecule type" value="Genomic_DNA"/>
</dbReference>
<dbReference type="PROSITE" id="PS50103">
    <property type="entry name" value="ZF_C3H1"/>
    <property type="match status" value="1"/>
</dbReference>
<evidence type="ECO:0000313" key="4">
    <source>
        <dbReference type="EMBL" id="CAL1166878.1"/>
    </source>
</evidence>
<evidence type="ECO:0000313" key="5">
    <source>
        <dbReference type="Proteomes" id="UP001152797"/>
    </source>
</evidence>
<proteinExistence type="predicted"/>
<dbReference type="OrthoDB" id="433630at2759"/>
<evidence type="ECO:0000256" key="1">
    <source>
        <dbReference type="PROSITE-ProRule" id="PRU00723"/>
    </source>
</evidence>
<reference evidence="3" key="1">
    <citation type="submission" date="2022-10" db="EMBL/GenBank/DDBJ databases">
        <authorList>
            <person name="Chen Y."/>
            <person name="Dougan E. K."/>
            <person name="Chan C."/>
            <person name="Rhodes N."/>
            <person name="Thang M."/>
        </authorList>
    </citation>
    <scope>NUCLEOTIDE SEQUENCE</scope>
</reference>
<evidence type="ECO:0000259" key="2">
    <source>
        <dbReference type="PROSITE" id="PS50103"/>
    </source>
</evidence>
<gene>
    <name evidence="3" type="ORF">C1SCF055_LOCUS38465</name>
</gene>
<accession>A0A9P1DRL5</accession>